<dbReference type="AlphaFoldDB" id="A0A2T0UM19"/>
<gene>
    <name evidence="1" type="ORF">B0I28_104138</name>
</gene>
<organism evidence="1 2">
    <name type="scientific">Glycomyces artemisiae</name>
    <dbReference type="NCBI Taxonomy" id="1076443"/>
    <lineage>
        <taxon>Bacteria</taxon>
        <taxon>Bacillati</taxon>
        <taxon>Actinomycetota</taxon>
        <taxon>Actinomycetes</taxon>
        <taxon>Glycomycetales</taxon>
        <taxon>Glycomycetaceae</taxon>
        <taxon>Glycomyces</taxon>
    </lineage>
</organism>
<reference evidence="1 2" key="1">
    <citation type="submission" date="2018-03" db="EMBL/GenBank/DDBJ databases">
        <title>Genomic Encyclopedia of Type Strains, Phase III (KMG-III): the genomes of soil and plant-associated and newly described type strains.</title>
        <authorList>
            <person name="Whitman W."/>
        </authorList>
    </citation>
    <scope>NUCLEOTIDE SEQUENCE [LARGE SCALE GENOMIC DNA]</scope>
    <source>
        <strain evidence="1 2">CGMCC 4.7067</strain>
    </source>
</reference>
<comment type="caution">
    <text evidence="1">The sequence shown here is derived from an EMBL/GenBank/DDBJ whole genome shotgun (WGS) entry which is preliminary data.</text>
</comment>
<dbReference type="Proteomes" id="UP000238176">
    <property type="component" value="Unassembled WGS sequence"/>
</dbReference>
<keyword evidence="2" id="KW-1185">Reference proteome</keyword>
<accession>A0A2T0UM19</accession>
<evidence type="ECO:0008006" key="3">
    <source>
        <dbReference type="Google" id="ProtNLM"/>
    </source>
</evidence>
<dbReference type="EMBL" id="PVTJ01000004">
    <property type="protein sequence ID" value="PRY58983.1"/>
    <property type="molecule type" value="Genomic_DNA"/>
</dbReference>
<evidence type="ECO:0000313" key="1">
    <source>
        <dbReference type="EMBL" id="PRY58983.1"/>
    </source>
</evidence>
<name>A0A2T0UM19_9ACTN</name>
<sequence>MAQRILDPAYLEAFRDELVNRLNHVTTLTEMLLPGQVLGYEPGFGLLESSQDARRYYKDAHEEVWNNLQKLRQDLYGAIVTINDAMGLHMESEELNVNHLNTAGSTDDS</sequence>
<protein>
    <recommendedName>
        <fullName evidence="3">Excreted virulence factor EspC (Type VII ESX diderm)</fullName>
    </recommendedName>
</protein>
<proteinExistence type="predicted"/>
<dbReference type="RefSeq" id="WP_106364090.1">
    <property type="nucleotide sequence ID" value="NZ_PVTJ01000004.1"/>
</dbReference>
<dbReference type="OrthoDB" id="5190358at2"/>
<evidence type="ECO:0000313" key="2">
    <source>
        <dbReference type="Proteomes" id="UP000238176"/>
    </source>
</evidence>